<organism evidence="2 3">
    <name type="scientific">Peptoniphilus equinus</name>
    <dbReference type="NCBI Taxonomy" id="3016343"/>
    <lineage>
        <taxon>Bacteria</taxon>
        <taxon>Bacillati</taxon>
        <taxon>Bacillota</taxon>
        <taxon>Tissierellia</taxon>
        <taxon>Tissierellales</taxon>
        <taxon>Peptoniphilaceae</taxon>
        <taxon>Peptoniphilus</taxon>
    </lineage>
</organism>
<dbReference type="EMBL" id="CP115667">
    <property type="protein sequence ID" value="WBW49794.1"/>
    <property type="molecule type" value="Genomic_DNA"/>
</dbReference>
<accession>A0ABY7QSP4</accession>
<evidence type="ECO:0000259" key="1">
    <source>
        <dbReference type="PROSITE" id="PS51742"/>
    </source>
</evidence>
<dbReference type="SUPFAM" id="SSF117856">
    <property type="entry name" value="AF0104/ALDC/Ptd012-like"/>
    <property type="match status" value="1"/>
</dbReference>
<dbReference type="InterPro" id="IPR005175">
    <property type="entry name" value="PPC_dom"/>
</dbReference>
<dbReference type="CDD" id="cd11378">
    <property type="entry name" value="DUF296"/>
    <property type="match status" value="1"/>
</dbReference>
<dbReference type="PROSITE" id="PS51742">
    <property type="entry name" value="PPC"/>
    <property type="match status" value="1"/>
</dbReference>
<evidence type="ECO:0000313" key="3">
    <source>
        <dbReference type="Proteomes" id="UP001210339"/>
    </source>
</evidence>
<dbReference type="Gene3D" id="3.30.1330.80">
    <property type="entry name" value="Hypothetical protein, similar to alpha- acetolactate decarboxylase, domain 2"/>
    <property type="match status" value="1"/>
</dbReference>
<gene>
    <name evidence="2" type="ORF">O6R05_07265</name>
</gene>
<proteinExistence type="predicted"/>
<dbReference type="PANTHER" id="PTHR34988">
    <property type="entry name" value="PROTEIN, PUTATIVE-RELATED"/>
    <property type="match status" value="1"/>
</dbReference>
<name>A0ABY7QSP4_9FIRM</name>
<dbReference type="GO" id="GO:0003677">
    <property type="term" value="F:DNA binding"/>
    <property type="evidence" value="ECO:0007669"/>
    <property type="project" value="UniProtKB-KW"/>
</dbReference>
<dbReference type="InterPro" id="IPR025707">
    <property type="entry name" value="DNA_bp_PD1"/>
</dbReference>
<dbReference type="RefSeq" id="WP_271191325.1">
    <property type="nucleotide sequence ID" value="NZ_CP115667.1"/>
</dbReference>
<protein>
    <submittedName>
        <fullName evidence="2">DNA-binding protein</fullName>
    </submittedName>
</protein>
<dbReference type="PANTHER" id="PTHR34988:SF1">
    <property type="entry name" value="DNA-BINDING PROTEIN"/>
    <property type="match status" value="1"/>
</dbReference>
<dbReference type="Pfam" id="PF03479">
    <property type="entry name" value="PCC"/>
    <property type="match status" value="1"/>
</dbReference>
<dbReference type="PIRSF" id="PIRSF016702">
    <property type="entry name" value="DNA_bp_PD1"/>
    <property type="match status" value="1"/>
</dbReference>
<keyword evidence="2" id="KW-0238">DNA-binding</keyword>
<sequence length="142" mass="15918">MMNYQKIQDTYVVRLDRGEEIMTKLTELAEEEGIRLATVYGLGAVTDVEMGFYDVTKKQYYANTFSEDYEVLHLNGNVTTKDGAPYLHVHLTIADSAGRTFGGHLNKATIAVTGEIFVRVLEGTVARKMDETIGINLMEFVE</sequence>
<keyword evidence="3" id="KW-1185">Reference proteome</keyword>
<feature type="domain" description="PPC" evidence="1">
    <location>
        <begin position="5"/>
        <end position="141"/>
    </location>
</feature>
<dbReference type="Proteomes" id="UP001210339">
    <property type="component" value="Chromosome"/>
</dbReference>
<reference evidence="2 3" key="1">
    <citation type="submission" date="2023-01" db="EMBL/GenBank/DDBJ databases">
        <authorList>
            <person name="Lee S.H."/>
            <person name="Jung H.S."/>
            <person name="Yun J.U."/>
        </authorList>
    </citation>
    <scope>NUCLEOTIDE SEQUENCE [LARGE SCALE GENOMIC DNA]</scope>
    <source>
        <strain evidence="2 3">CBA3646</strain>
    </source>
</reference>
<evidence type="ECO:0000313" key="2">
    <source>
        <dbReference type="EMBL" id="WBW49794.1"/>
    </source>
</evidence>